<feature type="compositionally biased region" description="Polar residues" evidence="1">
    <location>
        <begin position="404"/>
        <end position="418"/>
    </location>
</feature>
<sequence length="923" mass="102629">MKWFSFIVKRMEVEKRRSKGGFLNLFDWNGRSRKKLFSNNSELPEELKRGDENAENVSKSWFNRVEIDDNEASSSNKGSGDYNCASSVTDDEGGAARAPGVVARLMGLDMLPASIVAEPCPTPSLDSCSYRPSFYDRSNPNLWSDYHLMDFVNVPNKLEKSSWNTIESTTQKHQNRPFERFQSETLPPKSAKSIPIMHHRLLSPIKSPGFIPTKNVSYIMEAAAKIIDASPQESTKNKASSLRSSSVPLRIRDLKQKLEAGHRASRPERFKRPSAVKYKSGHSNDGSSNESEYKSFTNLKKSGSDNVKNKGKSVSLTVQAKVNVEKRNGSTSSSKRTFMNQKEKNYVKSNQFSKNLPSMQRSEQKRTFANRTSNVLQQNNQKQNSLSNNDNSSSKTSVSNQLTRTRSSDGSVGPNKTLNKVVVNSETGAKRLSSVAIPTEKEFPLSTRMKVPLKKMPVSGEVRLRKNIIDVALLNNDESSRKCNVAVNGCTSSGGDSMKQGMDVISFTFTSPLRKSRPETNSSSHVMGINNHIGNDSFANSDQPLLSNFQLSSPGLNAIGGDALSVLLEQKLQELRHKVDSSHCNLIREGTSASLVSGFQDSDPSVMSSKSREENKSLQFGLLRHKLDSLYDLDSSSLDDLVQNVNRQRQGSEWMEVRSSCSNNSATGEELDCLNPRPSSSFEHSFASGSVPDNSQSTIESTKYLMEQAQESSNWHSTNESLQVGGEIELSDSASSMSTMDMSRKHVSRTFSLMGSMGSSNWELDYVRDILNSAELMLEDFALGQTGRVVAPNLFDQLENLGNGSQRNGEEYYKLGRKVLYDCVNECLDLRYGPILAGISSKSLANSVALSGRKMWIAEELYKEILGWKSMEDLMVDELVDKDMSIQNGRWLDFDMEACEEGMEIEKQILASLVDEFVSDISH</sequence>
<reference evidence="4" key="1">
    <citation type="submission" date="2021-01" db="EMBL/GenBank/DDBJ databases">
        <authorList>
            <person name="Lovell J.T."/>
            <person name="Bentley N."/>
            <person name="Bhattarai G."/>
            <person name="Jenkins J.W."/>
            <person name="Sreedasyam A."/>
            <person name="Alarcon Y."/>
            <person name="Bock C."/>
            <person name="Boston L."/>
            <person name="Carlson J."/>
            <person name="Cervantes K."/>
            <person name="Clermont K."/>
            <person name="Krom N."/>
            <person name="Kubenka K."/>
            <person name="Mamidi S."/>
            <person name="Mattison C."/>
            <person name="Monteros M."/>
            <person name="Pisani C."/>
            <person name="Plott C."/>
            <person name="Rajasekar S."/>
            <person name="Rhein H.S."/>
            <person name="Rohla C."/>
            <person name="Song M."/>
            <person name="Hilaire R.S."/>
            <person name="Shu S."/>
            <person name="Wells L."/>
            <person name="Wang X."/>
            <person name="Webber J."/>
            <person name="Heerema R.J."/>
            <person name="Klein P."/>
            <person name="Conner P."/>
            <person name="Grauke L."/>
            <person name="Grimwood J."/>
            <person name="Schmutz J."/>
            <person name="Randall J.J."/>
        </authorList>
    </citation>
    <scope>NUCLEOTIDE SEQUENCE</scope>
    <source>
        <tissue evidence="4">Leaf</tissue>
    </source>
</reference>
<dbReference type="Pfam" id="PF14309">
    <property type="entry name" value="DUF4378"/>
    <property type="match status" value="1"/>
</dbReference>
<feature type="domain" description="DUF3741" evidence="3">
    <location>
        <begin position="86"/>
        <end position="114"/>
    </location>
</feature>
<evidence type="ECO:0000259" key="3">
    <source>
        <dbReference type="Pfam" id="PF14383"/>
    </source>
</evidence>
<feature type="region of interest" description="Disordered" evidence="1">
    <location>
        <begin position="71"/>
        <end position="95"/>
    </location>
</feature>
<dbReference type="EMBL" id="CM031831">
    <property type="protein sequence ID" value="KAG6702321.1"/>
    <property type="molecule type" value="Genomic_DNA"/>
</dbReference>
<feature type="compositionally biased region" description="Basic and acidic residues" evidence="1">
    <location>
        <begin position="257"/>
        <end position="271"/>
    </location>
</feature>
<dbReference type="InterPro" id="IPR032795">
    <property type="entry name" value="DUF3741-assoc"/>
</dbReference>
<proteinExistence type="predicted"/>
<dbReference type="Pfam" id="PF14383">
    <property type="entry name" value="VARLMGL"/>
    <property type="match status" value="1"/>
</dbReference>
<evidence type="ECO:0008006" key="6">
    <source>
        <dbReference type="Google" id="ProtNLM"/>
    </source>
</evidence>
<evidence type="ECO:0000313" key="4">
    <source>
        <dbReference type="EMBL" id="KAG6702321.1"/>
    </source>
</evidence>
<dbReference type="Proteomes" id="UP000811246">
    <property type="component" value="Chromosome 7"/>
</dbReference>
<feature type="domain" description="DUF4378" evidence="2">
    <location>
        <begin position="763"/>
        <end position="916"/>
    </location>
</feature>
<evidence type="ECO:0000259" key="2">
    <source>
        <dbReference type="Pfam" id="PF14309"/>
    </source>
</evidence>
<accession>A0A922JBP4</accession>
<feature type="compositionally biased region" description="Polar residues" evidence="1">
    <location>
        <begin position="72"/>
        <end position="88"/>
    </location>
</feature>
<feature type="compositionally biased region" description="Low complexity" evidence="1">
    <location>
        <begin position="679"/>
        <end position="690"/>
    </location>
</feature>
<protein>
    <recommendedName>
        <fullName evidence="6">DUF4378 domain-containing protein</fullName>
    </recommendedName>
</protein>
<dbReference type="PANTHER" id="PTHR21726">
    <property type="entry name" value="PHOSPHATIDYLINOSITOL N-ACETYLGLUCOSAMINYLTRANSFERASE SUBUNIT P DOWN SYNDROME CRITICAL REGION PROTEIN 5 -RELATED"/>
    <property type="match status" value="1"/>
</dbReference>
<dbReference type="PANTHER" id="PTHR21726:SF57">
    <property type="entry name" value="SERINE-RICH ADHESIN FOR PLATELETS-LIKE PROTEIN"/>
    <property type="match status" value="1"/>
</dbReference>
<dbReference type="AlphaFoldDB" id="A0A922JBP4"/>
<feature type="region of interest" description="Disordered" evidence="1">
    <location>
        <begin position="661"/>
        <end position="698"/>
    </location>
</feature>
<feature type="compositionally biased region" description="Polar residues" evidence="1">
    <location>
        <begin position="347"/>
        <end position="372"/>
    </location>
</feature>
<feature type="compositionally biased region" description="Polar residues" evidence="1">
    <location>
        <begin position="281"/>
        <end position="320"/>
    </location>
</feature>
<feature type="region of interest" description="Disordered" evidence="1">
    <location>
        <begin position="257"/>
        <end position="418"/>
    </location>
</feature>
<name>A0A922JBP4_CARIL</name>
<evidence type="ECO:0000256" key="1">
    <source>
        <dbReference type="SAM" id="MobiDB-lite"/>
    </source>
</evidence>
<dbReference type="InterPro" id="IPR025486">
    <property type="entry name" value="DUF4378"/>
</dbReference>
<evidence type="ECO:0000313" key="5">
    <source>
        <dbReference type="Proteomes" id="UP000811246"/>
    </source>
</evidence>
<organism evidence="4 5">
    <name type="scientific">Carya illinoinensis</name>
    <name type="common">Pecan</name>
    <dbReference type="NCBI Taxonomy" id="32201"/>
    <lineage>
        <taxon>Eukaryota</taxon>
        <taxon>Viridiplantae</taxon>
        <taxon>Streptophyta</taxon>
        <taxon>Embryophyta</taxon>
        <taxon>Tracheophyta</taxon>
        <taxon>Spermatophyta</taxon>
        <taxon>Magnoliopsida</taxon>
        <taxon>eudicotyledons</taxon>
        <taxon>Gunneridae</taxon>
        <taxon>Pentapetalae</taxon>
        <taxon>rosids</taxon>
        <taxon>fabids</taxon>
        <taxon>Fagales</taxon>
        <taxon>Juglandaceae</taxon>
        <taxon>Carya</taxon>
    </lineage>
</organism>
<feature type="compositionally biased region" description="Polar residues" evidence="1">
    <location>
        <begin position="329"/>
        <end position="340"/>
    </location>
</feature>
<feature type="compositionally biased region" description="Low complexity" evidence="1">
    <location>
        <begin position="373"/>
        <end position="403"/>
    </location>
</feature>
<comment type="caution">
    <text evidence="4">The sequence shown here is derived from an EMBL/GenBank/DDBJ whole genome shotgun (WGS) entry which is preliminary data.</text>
</comment>
<gene>
    <name evidence="4" type="ORF">I3842_07G028600</name>
</gene>